<comment type="caution">
    <text evidence="2">The sequence shown here is derived from an EMBL/GenBank/DDBJ whole genome shotgun (WGS) entry which is preliminary data.</text>
</comment>
<dbReference type="RefSeq" id="WP_202871914.1">
    <property type="nucleotide sequence ID" value="NZ_SODP01000003.1"/>
</dbReference>
<proteinExistence type="predicted"/>
<feature type="compositionally biased region" description="Basic and acidic residues" evidence="1">
    <location>
        <begin position="152"/>
        <end position="163"/>
    </location>
</feature>
<organism evidence="2 3">
    <name type="scientific">Kribbella pratensis</name>
    <dbReference type="NCBI Taxonomy" id="2512112"/>
    <lineage>
        <taxon>Bacteria</taxon>
        <taxon>Bacillati</taxon>
        <taxon>Actinomycetota</taxon>
        <taxon>Actinomycetes</taxon>
        <taxon>Propionibacteriales</taxon>
        <taxon>Kribbellaceae</taxon>
        <taxon>Kribbella</taxon>
    </lineage>
</organism>
<feature type="region of interest" description="Disordered" evidence="1">
    <location>
        <begin position="140"/>
        <end position="163"/>
    </location>
</feature>
<reference evidence="2 3" key="1">
    <citation type="submission" date="2019-03" db="EMBL/GenBank/DDBJ databases">
        <title>Genomic Encyclopedia of Type Strains, Phase III (KMG-III): the genomes of soil and plant-associated and newly described type strains.</title>
        <authorList>
            <person name="Whitman W."/>
        </authorList>
    </citation>
    <scope>NUCLEOTIDE SEQUENCE [LARGE SCALE GENOMIC DNA]</scope>
    <source>
        <strain evidence="2 3">VKM Ac-2573</strain>
    </source>
</reference>
<dbReference type="EMBL" id="SODP01000003">
    <property type="protein sequence ID" value="TDW66334.1"/>
    <property type="molecule type" value="Genomic_DNA"/>
</dbReference>
<dbReference type="Proteomes" id="UP000295146">
    <property type="component" value="Unassembled WGS sequence"/>
</dbReference>
<keyword evidence="3" id="KW-1185">Reference proteome</keyword>
<protein>
    <submittedName>
        <fullName evidence="2">Uncharacterized protein</fullName>
    </submittedName>
</protein>
<sequence length="163" mass="18688">MEKVERGGLRRMRWSRRLREVPSRIWSDDEWRRLQLGHRAGAMEEKWNVFAEGQTVFCHRSWTGLGYFEVTFAPVEGGGWRISSGKVARDRSDLLTRLLPGRRRDSDAFNLVLLELVLSGIVLGEPAAELRAKLNELVREQSPAPDDSPDGFAEHVFRGQRSE</sequence>
<dbReference type="AlphaFoldDB" id="A0A4R8BWW6"/>
<evidence type="ECO:0000256" key="1">
    <source>
        <dbReference type="SAM" id="MobiDB-lite"/>
    </source>
</evidence>
<evidence type="ECO:0000313" key="3">
    <source>
        <dbReference type="Proteomes" id="UP000295146"/>
    </source>
</evidence>
<gene>
    <name evidence="2" type="ORF">EV653_6360</name>
</gene>
<accession>A0A4R8BWW6</accession>
<name>A0A4R8BWW6_9ACTN</name>
<evidence type="ECO:0000313" key="2">
    <source>
        <dbReference type="EMBL" id="TDW66334.1"/>
    </source>
</evidence>